<organism evidence="2 3">
    <name type="scientific">Actinacidiphila yanglinensis</name>
    <dbReference type="NCBI Taxonomy" id="310779"/>
    <lineage>
        <taxon>Bacteria</taxon>
        <taxon>Bacillati</taxon>
        <taxon>Actinomycetota</taxon>
        <taxon>Actinomycetes</taxon>
        <taxon>Kitasatosporales</taxon>
        <taxon>Streptomycetaceae</taxon>
        <taxon>Actinacidiphila</taxon>
    </lineage>
</organism>
<dbReference type="GO" id="GO:0032259">
    <property type="term" value="P:methylation"/>
    <property type="evidence" value="ECO:0007669"/>
    <property type="project" value="UniProtKB-KW"/>
</dbReference>
<evidence type="ECO:0000313" key="3">
    <source>
        <dbReference type="Proteomes" id="UP000236754"/>
    </source>
</evidence>
<evidence type="ECO:0000313" key="2">
    <source>
        <dbReference type="EMBL" id="SEG86132.1"/>
    </source>
</evidence>
<dbReference type="GO" id="GO:0008757">
    <property type="term" value="F:S-adenosylmethionine-dependent methyltransferase activity"/>
    <property type="evidence" value="ECO:0007669"/>
    <property type="project" value="InterPro"/>
</dbReference>
<sequence>MTSALPARPDLEHLRRDAKLLLRQLRADRPEALARLATHAPGLTRSLAAAQLVVAREHGFASWAQLKTLVTAMSSGGVRYDTIGRGYAAYRRADPRIEAAVHAALGDARTVVNVGAGTGSYEPTDRPVIPVEPSTAMTLQRDPALPPAVLGVAESLPLADGTADAAMAVLTMHHWADVDRGLAELVRVARRRIVLLTIDVDVESDMWLLRDYVPEVVARDRHEFPSIARLVRELKAPTRVVTVPIPADCTDGFILSFWNRPEAVLDPGARAATSGFARMDAARVAEVVARLARDLETGSWDREHGHLREEPHLDVGLRLLVAEVG</sequence>
<dbReference type="AlphaFoldDB" id="A0A1H6DLH2"/>
<dbReference type="Pfam" id="PF08241">
    <property type="entry name" value="Methyltransf_11"/>
    <property type="match status" value="1"/>
</dbReference>
<accession>A0A1H6DLH2</accession>
<keyword evidence="3" id="KW-1185">Reference proteome</keyword>
<dbReference type="SUPFAM" id="SSF53335">
    <property type="entry name" value="S-adenosyl-L-methionine-dependent methyltransferases"/>
    <property type="match status" value="1"/>
</dbReference>
<dbReference type="Proteomes" id="UP000236754">
    <property type="component" value="Unassembled WGS sequence"/>
</dbReference>
<dbReference type="InterPro" id="IPR029063">
    <property type="entry name" value="SAM-dependent_MTases_sf"/>
</dbReference>
<dbReference type="RefSeq" id="WP_235032453.1">
    <property type="nucleotide sequence ID" value="NZ_FNVU01000017.1"/>
</dbReference>
<feature type="domain" description="Methyltransferase type 11" evidence="1">
    <location>
        <begin position="113"/>
        <end position="191"/>
    </location>
</feature>
<gene>
    <name evidence="2" type="ORF">SAMN05216223_1176</name>
</gene>
<keyword evidence="2" id="KW-0808">Transferase</keyword>
<protein>
    <submittedName>
        <fullName evidence="2">Methyltransferase domain-containing protein</fullName>
    </submittedName>
</protein>
<dbReference type="Gene3D" id="3.40.50.150">
    <property type="entry name" value="Vaccinia Virus protein VP39"/>
    <property type="match status" value="1"/>
</dbReference>
<name>A0A1H6DLH2_9ACTN</name>
<dbReference type="InterPro" id="IPR013216">
    <property type="entry name" value="Methyltransf_11"/>
</dbReference>
<evidence type="ECO:0000259" key="1">
    <source>
        <dbReference type="Pfam" id="PF08241"/>
    </source>
</evidence>
<reference evidence="2 3" key="1">
    <citation type="submission" date="2016-10" db="EMBL/GenBank/DDBJ databases">
        <authorList>
            <person name="de Groot N.N."/>
        </authorList>
    </citation>
    <scope>NUCLEOTIDE SEQUENCE [LARGE SCALE GENOMIC DNA]</scope>
    <source>
        <strain evidence="2 3">CGMCC 4.2023</strain>
    </source>
</reference>
<keyword evidence="2" id="KW-0489">Methyltransferase</keyword>
<proteinExistence type="predicted"/>
<dbReference type="EMBL" id="FNVU01000017">
    <property type="protein sequence ID" value="SEG86132.1"/>
    <property type="molecule type" value="Genomic_DNA"/>
</dbReference>